<organism evidence="9 10">
    <name type="scientific">Marssonina brunnea f. sp. multigermtubi (strain MB_m1)</name>
    <name type="common">Marssonina leaf spot fungus</name>
    <dbReference type="NCBI Taxonomy" id="1072389"/>
    <lineage>
        <taxon>Eukaryota</taxon>
        <taxon>Fungi</taxon>
        <taxon>Dikarya</taxon>
        <taxon>Ascomycota</taxon>
        <taxon>Pezizomycotina</taxon>
        <taxon>Leotiomycetes</taxon>
        <taxon>Helotiales</taxon>
        <taxon>Drepanopezizaceae</taxon>
        <taxon>Drepanopeziza</taxon>
    </lineage>
</organism>
<feature type="transmembrane region" description="Helical" evidence="7">
    <location>
        <begin position="171"/>
        <end position="192"/>
    </location>
</feature>
<dbReference type="OrthoDB" id="2988756at2759"/>
<evidence type="ECO:0000256" key="4">
    <source>
        <dbReference type="ARBA" id="ARBA00023136"/>
    </source>
</evidence>
<dbReference type="PANTHER" id="PTHR33048">
    <property type="entry name" value="PTH11-LIKE INTEGRAL MEMBRANE PROTEIN (AFU_ORTHOLOGUE AFUA_5G11245)"/>
    <property type="match status" value="1"/>
</dbReference>
<evidence type="ECO:0000259" key="8">
    <source>
        <dbReference type="Pfam" id="PF20684"/>
    </source>
</evidence>
<feature type="domain" description="Rhodopsin" evidence="8">
    <location>
        <begin position="30"/>
        <end position="269"/>
    </location>
</feature>
<evidence type="ECO:0000256" key="2">
    <source>
        <dbReference type="ARBA" id="ARBA00022692"/>
    </source>
</evidence>
<comment type="subcellular location">
    <subcellularLocation>
        <location evidence="1">Membrane</location>
        <topology evidence="1">Multi-pass membrane protein</topology>
    </subcellularLocation>
</comment>
<dbReference type="OMA" id="DLEYAHC"/>
<feature type="compositionally biased region" description="Basic and acidic residues" evidence="6">
    <location>
        <begin position="375"/>
        <end position="388"/>
    </location>
</feature>
<keyword evidence="4 7" id="KW-0472">Membrane</keyword>
<dbReference type="eggNOG" id="ENOG502S025">
    <property type="taxonomic scope" value="Eukaryota"/>
</dbReference>
<evidence type="ECO:0000256" key="7">
    <source>
        <dbReference type="SAM" id="Phobius"/>
    </source>
</evidence>
<evidence type="ECO:0000256" key="5">
    <source>
        <dbReference type="ARBA" id="ARBA00038359"/>
    </source>
</evidence>
<proteinExistence type="inferred from homology"/>
<evidence type="ECO:0000313" key="9">
    <source>
        <dbReference type="EMBL" id="EKD15174.1"/>
    </source>
</evidence>
<feature type="transmembrane region" description="Helical" evidence="7">
    <location>
        <begin position="12"/>
        <end position="34"/>
    </location>
</feature>
<dbReference type="Pfam" id="PF20684">
    <property type="entry name" value="Fung_rhodopsin"/>
    <property type="match status" value="1"/>
</dbReference>
<feature type="region of interest" description="Disordered" evidence="6">
    <location>
        <begin position="283"/>
        <end position="304"/>
    </location>
</feature>
<dbReference type="KEGG" id="mbe:MBM_06390"/>
<dbReference type="GO" id="GO:0016020">
    <property type="term" value="C:membrane"/>
    <property type="evidence" value="ECO:0007669"/>
    <property type="project" value="UniProtKB-SubCell"/>
</dbReference>
<dbReference type="PANTHER" id="PTHR33048:SF47">
    <property type="entry name" value="INTEGRAL MEMBRANE PROTEIN-RELATED"/>
    <property type="match status" value="1"/>
</dbReference>
<name>K1XRG7_MARBU</name>
<protein>
    <recommendedName>
        <fullName evidence="8">Rhodopsin domain-containing protein</fullName>
    </recommendedName>
</protein>
<feature type="transmembrane region" description="Helical" evidence="7">
    <location>
        <begin position="125"/>
        <end position="151"/>
    </location>
</feature>
<dbReference type="InterPro" id="IPR049326">
    <property type="entry name" value="Rhodopsin_dom_fungi"/>
</dbReference>
<sequence length="388" mass="42547">MVNGSGSTRGPLIVTTITTTFAVAAFAVAVRLVARLGCIKNAGKDDLAIVIALCAALAQLVSTLFQVKNGLGQHAIYLSLENNEAIMRCLWVAIIFYSLGLCTVKLSIVLQYLRVFPALKMKRICWATIGLISIYGILAVLTSIWTCVPIYAFWTLPSVPGSRCISKTALWFSNAAFHIMTDLIVLILPMPLLHSLKLPTKQKIGLMCVFALGGFVCIVSALRLQRLYVVSKSDDLPYDNAATAIWSAVEVNTAIVCACMPSMKPVVSRLFPRLLSTNRSKHYGHTFKSQGRPPISRSTMGQPMQLDDMDFDRGKPTQGPSTVKTSCVVMSENPRDSDPERGCTGERATDIFVTTSIYVTEDLERKSDVASSSECHNDTESEKDYPFR</sequence>
<feature type="transmembrane region" description="Helical" evidence="7">
    <location>
        <begin position="204"/>
        <end position="224"/>
    </location>
</feature>
<accession>K1XRG7</accession>
<keyword evidence="3 7" id="KW-1133">Transmembrane helix</keyword>
<evidence type="ECO:0000256" key="3">
    <source>
        <dbReference type="ARBA" id="ARBA00022989"/>
    </source>
</evidence>
<feature type="transmembrane region" description="Helical" evidence="7">
    <location>
        <begin position="46"/>
        <end position="65"/>
    </location>
</feature>
<dbReference type="InterPro" id="IPR052337">
    <property type="entry name" value="SAT4-like"/>
</dbReference>
<dbReference type="InParanoid" id="K1XRG7"/>
<evidence type="ECO:0000256" key="1">
    <source>
        <dbReference type="ARBA" id="ARBA00004141"/>
    </source>
</evidence>
<evidence type="ECO:0000313" key="10">
    <source>
        <dbReference type="Proteomes" id="UP000006753"/>
    </source>
</evidence>
<keyword evidence="2 7" id="KW-0812">Transmembrane</keyword>
<dbReference type="HOGENOM" id="CLU_028200_0_2_1"/>
<dbReference type="AlphaFoldDB" id="K1XRG7"/>
<dbReference type="Proteomes" id="UP000006753">
    <property type="component" value="Unassembled WGS sequence"/>
</dbReference>
<reference evidence="9 10" key="1">
    <citation type="journal article" date="2012" name="BMC Genomics">
        <title>Sequencing the genome of Marssonina brunnea reveals fungus-poplar co-evolution.</title>
        <authorList>
            <person name="Zhu S."/>
            <person name="Cao Y.-Z."/>
            <person name="Jiang C."/>
            <person name="Tan B.-Y."/>
            <person name="Wang Z."/>
            <person name="Feng S."/>
            <person name="Zhang L."/>
            <person name="Su X.-H."/>
            <person name="Brejova B."/>
            <person name="Vinar T."/>
            <person name="Xu M."/>
            <person name="Wang M.-X."/>
            <person name="Zhang S.-G."/>
            <person name="Huang M.-R."/>
            <person name="Wu R."/>
            <person name="Zhou Y."/>
        </authorList>
    </citation>
    <scope>NUCLEOTIDE SEQUENCE [LARGE SCALE GENOMIC DNA]</scope>
    <source>
        <strain evidence="9 10">MB_m1</strain>
    </source>
</reference>
<evidence type="ECO:0000256" key="6">
    <source>
        <dbReference type="SAM" id="MobiDB-lite"/>
    </source>
</evidence>
<dbReference type="EMBL" id="JH921442">
    <property type="protein sequence ID" value="EKD15174.1"/>
    <property type="molecule type" value="Genomic_DNA"/>
</dbReference>
<feature type="transmembrane region" description="Helical" evidence="7">
    <location>
        <begin position="85"/>
        <end position="113"/>
    </location>
</feature>
<gene>
    <name evidence="9" type="ORF">MBM_06390</name>
</gene>
<feature type="region of interest" description="Disordered" evidence="6">
    <location>
        <begin position="363"/>
        <end position="388"/>
    </location>
</feature>
<keyword evidence="10" id="KW-1185">Reference proteome</keyword>
<comment type="similarity">
    <text evidence="5">Belongs to the SAT4 family.</text>
</comment>